<reference evidence="1" key="1">
    <citation type="submission" date="2014-05" db="EMBL/GenBank/DDBJ databases">
        <authorList>
            <person name="Chronopoulou M."/>
        </authorList>
    </citation>
    <scope>NUCLEOTIDE SEQUENCE</scope>
    <source>
        <tissue evidence="1">Whole organism</tissue>
    </source>
</reference>
<dbReference type="EMBL" id="HACA01014505">
    <property type="protein sequence ID" value="CDW31866.1"/>
    <property type="molecule type" value="Transcribed_RNA"/>
</dbReference>
<accession>A0A0K2U2H0</accession>
<proteinExistence type="predicted"/>
<evidence type="ECO:0000313" key="1">
    <source>
        <dbReference type="EMBL" id="CDW31866.1"/>
    </source>
</evidence>
<name>A0A0K2U2H0_LEPSM</name>
<dbReference type="AlphaFoldDB" id="A0A0K2U2H0"/>
<protein>
    <submittedName>
        <fullName evidence="1">Uncharacterized protein</fullName>
    </submittedName>
</protein>
<sequence>MAYFTVVNQYNYVDPLTGAHTQAMESFWSHFKSMLRRFGVMNTSRDLFQTYLNNYNVEEVSQGY</sequence>
<organism evidence="1">
    <name type="scientific">Lepeophtheirus salmonis</name>
    <name type="common">Salmon louse</name>
    <name type="synonym">Caligus salmonis</name>
    <dbReference type="NCBI Taxonomy" id="72036"/>
    <lineage>
        <taxon>Eukaryota</taxon>
        <taxon>Metazoa</taxon>
        <taxon>Ecdysozoa</taxon>
        <taxon>Arthropoda</taxon>
        <taxon>Crustacea</taxon>
        <taxon>Multicrustacea</taxon>
        <taxon>Hexanauplia</taxon>
        <taxon>Copepoda</taxon>
        <taxon>Siphonostomatoida</taxon>
        <taxon>Caligidae</taxon>
        <taxon>Lepeophtheirus</taxon>
    </lineage>
</organism>